<dbReference type="PANTHER" id="PTHR12411">
    <property type="entry name" value="CYSTEINE PROTEASE FAMILY C1-RELATED"/>
    <property type="match status" value="1"/>
</dbReference>
<dbReference type="FunFam" id="3.90.70.10:FF:000031">
    <property type="entry name" value="Cathepsin B"/>
    <property type="match status" value="1"/>
</dbReference>
<dbReference type="SUPFAM" id="SSF54001">
    <property type="entry name" value="Cysteine proteinases"/>
    <property type="match status" value="1"/>
</dbReference>
<protein>
    <submittedName>
        <fullName evidence="12">Pept_C1 domain-containing protein</fullName>
    </submittedName>
</protein>
<dbReference type="AlphaFoldDB" id="A0A7I5E5A7"/>
<keyword evidence="3" id="KW-0732">Signal</keyword>
<keyword evidence="5" id="KW-0788">Thiol protease</keyword>
<evidence type="ECO:0000256" key="9">
    <source>
        <dbReference type="ARBA" id="ARBA00057399"/>
    </source>
</evidence>
<evidence type="ECO:0000256" key="2">
    <source>
        <dbReference type="ARBA" id="ARBA00022670"/>
    </source>
</evidence>
<dbReference type="InterPro" id="IPR000668">
    <property type="entry name" value="Peptidase_C1A_C"/>
</dbReference>
<evidence type="ECO:0000313" key="11">
    <source>
        <dbReference type="Proteomes" id="UP000025227"/>
    </source>
</evidence>
<dbReference type="PROSITE" id="PS00139">
    <property type="entry name" value="THIOL_PROTEASE_CYS"/>
    <property type="match status" value="1"/>
</dbReference>
<evidence type="ECO:0000256" key="7">
    <source>
        <dbReference type="ARBA" id="ARBA00023157"/>
    </source>
</evidence>
<dbReference type="PROSITE" id="PS00640">
    <property type="entry name" value="THIOL_PROTEASE_ASN"/>
    <property type="match status" value="1"/>
</dbReference>
<dbReference type="CDD" id="cd02620">
    <property type="entry name" value="Peptidase_C1A_CathepsinB"/>
    <property type="match status" value="1"/>
</dbReference>
<evidence type="ECO:0000256" key="6">
    <source>
        <dbReference type="ARBA" id="ARBA00023145"/>
    </source>
</evidence>
<dbReference type="InterPro" id="IPR000169">
    <property type="entry name" value="Pept_cys_AS"/>
</dbReference>
<keyword evidence="4" id="KW-0378">Hydrolase</keyword>
<evidence type="ECO:0000256" key="8">
    <source>
        <dbReference type="ARBA" id="ARBA00023180"/>
    </source>
</evidence>
<keyword evidence="11" id="KW-1185">Reference proteome</keyword>
<dbReference type="InterPro" id="IPR013128">
    <property type="entry name" value="Peptidase_C1A"/>
</dbReference>
<dbReference type="WBParaSite" id="HCON_00006180-00001">
    <property type="protein sequence ID" value="HCON_00006180-00001"/>
    <property type="gene ID" value="HCON_00006180"/>
</dbReference>
<organism evidence="11 12">
    <name type="scientific">Haemonchus contortus</name>
    <name type="common">Barber pole worm</name>
    <dbReference type="NCBI Taxonomy" id="6289"/>
    <lineage>
        <taxon>Eukaryota</taxon>
        <taxon>Metazoa</taxon>
        <taxon>Ecdysozoa</taxon>
        <taxon>Nematoda</taxon>
        <taxon>Chromadorea</taxon>
        <taxon>Rhabditida</taxon>
        <taxon>Rhabditina</taxon>
        <taxon>Rhabditomorpha</taxon>
        <taxon>Strongyloidea</taxon>
        <taxon>Trichostrongylidae</taxon>
        <taxon>Haemonchus</taxon>
    </lineage>
</organism>
<dbReference type="OrthoDB" id="640249at2759"/>
<accession>A0A7I5E5A7</accession>
<evidence type="ECO:0000259" key="10">
    <source>
        <dbReference type="SMART" id="SM00645"/>
    </source>
</evidence>
<dbReference type="GO" id="GO:0006508">
    <property type="term" value="P:proteolysis"/>
    <property type="evidence" value="ECO:0007669"/>
    <property type="project" value="UniProtKB-KW"/>
</dbReference>
<keyword evidence="7" id="KW-1015">Disulfide bond</keyword>
<dbReference type="InterPro" id="IPR025661">
    <property type="entry name" value="Pept_asp_AS"/>
</dbReference>
<dbReference type="OMA" id="WPESAYE"/>
<evidence type="ECO:0000256" key="1">
    <source>
        <dbReference type="ARBA" id="ARBA00008455"/>
    </source>
</evidence>
<dbReference type="Gene3D" id="3.90.70.10">
    <property type="entry name" value="Cysteine proteinases"/>
    <property type="match status" value="1"/>
</dbReference>
<keyword evidence="6" id="KW-0865">Zymogen</keyword>
<sequence>MLILCAYTHAKLGLASNAGVPVTEKTQKVPSSAQMLSGDALVKYVNENQVLFKAKITPASHEVKYKLMDLKFKIQASGKVIDDDSGIDIDIPESFDSRKKWANCSSLFDIRDQSNCGSCWAISSAAAMSDRICISTNGAKQVRISATDIMSCCEYCGFGCEGGWTALAWEFFDTEGVVTGGNYRATGCCRPYPIPPCGHHGNETYYGECSGIAPTPDCKKKCQLGYRRHYVLDKFYGKKYYHIRNSVKAIQRDLMENGPLVASFEVYEDFAYYESGIYKYTAGMPRGYHSVKIIGWGKENDTDYWLVANSWHNDWGENGYFRIIRGTNECGIEEDAVASLVDLDH</sequence>
<name>A0A7I5E5A7_HAECO</name>
<dbReference type="SMART" id="SM00645">
    <property type="entry name" value="Pept_C1"/>
    <property type="match status" value="1"/>
</dbReference>
<evidence type="ECO:0000313" key="12">
    <source>
        <dbReference type="WBParaSite" id="HCON_00006180-00001"/>
    </source>
</evidence>
<dbReference type="GO" id="GO:0008234">
    <property type="term" value="F:cysteine-type peptidase activity"/>
    <property type="evidence" value="ECO:0007669"/>
    <property type="project" value="UniProtKB-KW"/>
</dbReference>
<comment type="similarity">
    <text evidence="1">Belongs to the peptidase C1 family.</text>
</comment>
<feature type="domain" description="Peptidase C1A papain C-terminal" evidence="10">
    <location>
        <begin position="91"/>
        <end position="340"/>
    </location>
</feature>
<keyword evidence="2" id="KW-0645">Protease</keyword>
<dbReference type="InterPro" id="IPR025660">
    <property type="entry name" value="Pept_his_AS"/>
</dbReference>
<dbReference type="Pfam" id="PF00112">
    <property type="entry name" value="Peptidase_C1"/>
    <property type="match status" value="1"/>
</dbReference>
<evidence type="ECO:0000256" key="3">
    <source>
        <dbReference type="ARBA" id="ARBA00022729"/>
    </source>
</evidence>
<evidence type="ECO:0000256" key="4">
    <source>
        <dbReference type="ARBA" id="ARBA00022801"/>
    </source>
</evidence>
<evidence type="ECO:0000256" key="5">
    <source>
        <dbReference type="ARBA" id="ARBA00022807"/>
    </source>
</evidence>
<dbReference type="PROSITE" id="PS00639">
    <property type="entry name" value="THIOL_PROTEASE_HIS"/>
    <property type="match status" value="1"/>
</dbReference>
<dbReference type="InterPro" id="IPR038765">
    <property type="entry name" value="Papain-like_cys_pep_sf"/>
</dbReference>
<dbReference type="PRINTS" id="PR00705">
    <property type="entry name" value="PAPAIN"/>
</dbReference>
<reference evidence="12" key="1">
    <citation type="submission" date="2020-12" db="UniProtKB">
        <authorList>
            <consortium name="WormBaseParasite"/>
        </authorList>
    </citation>
    <scope>IDENTIFICATION</scope>
    <source>
        <strain evidence="12">MHco3</strain>
    </source>
</reference>
<proteinExistence type="inferred from homology"/>
<dbReference type="Proteomes" id="UP000025227">
    <property type="component" value="Unplaced"/>
</dbReference>
<comment type="function">
    <text evidence="9">Expression of the protease correlates with blood-feeding and suggests a role for the protease in blood digestion.</text>
</comment>
<keyword evidence="8" id="KW-0325">Glycoprotein</keyword>